<reference evidence="2" key="1">
    <citation type="submission" date="2022-03" db="EMBL/GenBank/DDBJ databases">
        <authorList>
            <person name="Sayadi A."/>
        </authorList>
    </citation>
    <scope>NUCLEOTIDE SEQUENCE</scope>
</reference>
<dbReference type="OrthoDB" id="6799993at2759"/>
<feature type="compositionally biased region" description="Basic and acidic residues" evidence="1">
    <location>
        <begin position="54"/>
        <end position="102"/>
    </location>
</feature>
<feature type="compositionally biased region" description="Basic residues" evidence="1">
    <location>
        <begin position="14"/>
        <end position="26"/>
    </location>
</feature>
<evidence type="ECO:0000256" key="1">
    <source>
        <dbReference type="SAM" id="MobiDB-lite"/>
    </source>
</evidence>
<feature type="compositionally biased region" description="Basic and acidic residues" evidence="1">
    <location>
        <begin position="1"/>
        <end position="13"/>
    </location>
</feature>
<evidence type="ECO:0000313" key="2">
    <source>
        <dbReference type="EMBL" id="CAH1994287.1"/>
    </source>
</evidence>
<dbReference type="Proteomes" id="UP001152888">
    <property type="component" value="Unassembled WGS sequence"/>
</dbReference>
<comment type="caution">
    <text evidence="2">The sequence shown here is derived from an EMBL/GenBank/DDBJ whole genome shotgun (WGS) entry which is preliminary data.</text>
</comment>
<dbReference type="AlphaFoldDB" id="A0A9P0LAJ6"/>
<gene>
    <name evidence="2" type="ORF">ACAOBT_LOCUS22040</name>
</gene>
<organism evidence="2 3">
    <name type="scientific">Acanthoscelides obtectus</name>
    <name type="common">Bean weevil</name>
    <name type="synonym">Bruchus obtectus</name>
    <dbReference type="NCBI Taxonomy" id="200917"/>
    <lineage>
        <taxon>Eukaryota</taxon>
        <taxon>Metazoa</taxon>
        <taxon>Ecdysozoa</taxon>
        <taxon>Arthropoda</taxon>
        <taxon>Hexapoda</taxon>
        <taxon>Insecta</taxon>
        <taxon>Pterygota</taxon>
        <taxon>Neoptera</taxon>
        <taxon>Endopterygota</taxon>
        <taxon>Coleoptera</taxon>
        <taxon>Polyphaga</taxon>
        <taxon>Cucujiformia</taxon>
        <taxon>Chrysomeloidea</taxon>
        <taxon>Chrysomelidae</taxon>
        <taxon>Bruchinae</taxon>
        <taxon>Bruchini</taxon>
        <taxon>Acanthoscelides</taxon>
    </lineage>
</organism>
<sequence>MAGHRKTSEEERKRIKRDRKRERRRKIREDPENREEQREKEHQKYLLQRKNKERKLVSEKTEREIRSQRKKWREYTKSHRDRLKLRSSESSDMPEHVTKRLDGRKEHAIKKSNRMQLKRHRERRKNEATIADLKNKVGNWKKKIFSPEEVNVQKYRCRSTN</sequence>
<proteinExistence type="predicted"/>
<feature type="region of interest" description="Disordered" evidence="1">
    <location>
        <begin position="1"/>
        <end position="102"/>
    </location>
</feature>
<feature type="compositionally biased region" description="Basic and acidic residues" evidence="1">
    <location>
        <begin position="27"/>
        <end position="44"/>
    </location>
</feature>
<dbReference type="EMBL" id="CAKOFQ010007196">
    <property type="protein sequence ID" value="CAH1994287.1"/>
    <property type="molecule type" value="Genomic_DNA"/>
</dbReference>
<accession>A0A9P0LAJ6</accession>
<protein>
    <submittedName>
        <fullName evidence="2">Uncharacterized protein</fullName>
    </submittedName>
</protein>
<name>A0A9P0LAJ6_ACAOB</name>
<evidence type="ECO:0000313" key="3">
    <source>
        <dbReference type="Proteomes" id="UP001152888"/>
    </source>
</evidence>
<keyword evidence="3" id="KW-1185">Reference proteome</keyword>